<dbReference type="InterPro" id="IPR036388">
    <property type="entry name" value="WH-like_DNA-bd_sf"/>
</dbReference>
<gene>
    <name evidence="6" type="primary">gcvA</name>
    <name evidence="6" type="ORF">EKG38_12165</name>
</gene>
<dbReference type="PROSITE" id="PS50931">
    <property type="entry name" value="HTH_LYSR"/>
    <property type="match status" value="1"/>
</dbReference>
<dbReference type="PANTHER" id="PTHR30537">
    <property type="entry name" value="HTH-TYPE TRANSCRIPTIONAL REGULATOR"/>
    <property type="match status" value="1"/>
</dbReference>
<dbReference type="FunFam" id="1.10.10.10:FF:000038">
    <property type="entry name" value="Glycine cleavage system transcriptional activator"/>
    <property type="match status" value="1"/>
</dbReference>
<evidence type="ECO:0000256" key="3">
    <source>
        <dbReference type="ARBA" id="ARBA00023125"/>
    </source>
</evidence>
<dbReference type="PRINTS" id="PR00039">
    <property type="entry name" value="HTHLYSR"/>
</dbReference>
<sequence>MRRLPPLNPLRAFESAARHEHFSRAADELCVTNSAISHQVRTLEEALGITLFEKQGRNAKLTQSGKNLLPAIQEAFDIIGEACEKAVKPGLTGRLIISAPPELSSKWLIRQIGDFADRYPSIDVSLLEHASDEQIINSEADLSIIYGAGDGDWNRYWVTPLHPIQFFPVCSPQLLEKSHSLSEPLDLAHQRLLHDDRDGKTWATWLGAHAPHIVNIPQHLNFSHAGLSLEAAIAGYGLAIGDNYTASADLASGNLVRPFEQSVPSLGNYYLVAEKRKTGDAKLNAFIDWLLTRINAQFIDTTQAL</sequence>
<dbReference type="RefSeq" id="WP_126520511.1">
    <property type="nucleotide sequence ID" value="NZ_RXNU01000005.1"/>
</dbReference>
<keyword evidence="4" id="KW-0804">Transcription</keyword>
<evidence type="ECO:0000259" key="5">
    <source>
        <dbReference type="PROSITE" id="PS50931"/>
    </source>
</evidence>
<dbReference type="GO" id="GO:0003700">
    <property type="term" value="F:DNA-binding transcription factor activity"/>
    <property type="evidence" value="ECO:0007669"/>
    <property type="project" value="InterPro"/>
</dbReference>
<evidence type="ECO:0000256" key="1">
    <source>
        <dbReference type="ARBA" id="ARBA00009437"/>
    </source>
</evidence>
<dbReference type="SUPFAM" id="SSF53850">
    <property type="entry name" value="Periplasmic binding protein-like II"/>
    <property type="match status" value="1"/>
</dbReference>
<dbReference type="GO" id="GO:0006351">
    <property type="term" value="P:DNA-templated transcription"/>
    <property type="evidence" value="ECO:0007669"/>
    <property type="project" value="TreeGrafter"/>
</dbReference>
<dbReference type="InterPro" id="IPR036390">
    <property type="entry name" value="WH_DNA-bd_sf"/>
</dbReference>
<dbReference type="CDD" id="cd08432">
    <property type="entry name" value="PBP2_GcdR_TrpI_HvrB_AmpR_like"/>
    <property type="match status" value="1"/>
</dbReference>
<name>A0A431WTH1_9GAMM</name>
<comment type="similarity">
    <text evidence="1">Belongs to the LysR transcriptional regulatory family.</text>
</comment>
<dbReference type="SUPFAM" id="SSF46785">
    <property type="entry name" value="Winged helix' DNA-binding domain"/>
    <property type="match status" value="1"/>
</dbReference>
<dbReference type="OrthoDB" id="646694at2"/>
<keyword evidence="2" id="KW-0805">Transcription regulation</keyword>
<evidence type="ECO:0000256" key="2">
    <source>
        <dbReference type="ARBA" id="ARBA00023015"/>
    </source>
</evidence>
<organism evidence="6 7">
    <name type="scientific">Shewanella canadensis</name>
    <dbReference type="NCBI Taxonomy" id="271096"/>
    <lineage>
        <taxon>Bacteria</taxon>
        <taxon>Pseudomonadati</taxon>
        <taxon>Pseudomonadota</taxon>
        <taxon>Gammaproteobacteria</taxon>
        <taxon>Alteromonadales</taxon>
        <taxon>Shewanellaceae</taxon>
        <taxon>Shewanella</taxon>
    </lineage>
</organism>
<accession>A0A431WTH1</accession>
<evidence type="ECO:0000313" key="7">
    <source>
        <dbReference type="Proteomes" id="UP000267448"/>
    </source>
</evidence>
<comment type="caution">
    <text evidence="6">The sequence shown here is derived from an EMBL/GenBank/DDBJ whole genome shotgun (WGS) entry which is preliminary data.</text>
</comment>
<dbReference type="Gene3D" id="1.10.10.10">
    <property type="entry name" value="Winged helix-like DNA-binding domain superfamily/Winged helix DNA-binding domain"/>
    <property type="match status" value="1"/>
</dbReference>
<dbReference type="InterPro" id="IPR000847">
    <property type="entry name" value="LysR_HTH_N"/>
</dbReference>
<proteinExistence type="inferred from homology"/>
<protein>
    <submittedName>
        <fullName evidence="6">Transcriptional regulator GcvA</fullName>
    </submittedName>
</protein>
<feature type="domain" description="HTH lysR-type" evidence="5">
    <location>
        <begin position="5"/>
        <end position="62"/>
    </location>
</feature>
<keyword evidence="7" id="KW-1185">Reference proteome</keyword>
<dbReference type="Pfam" id="PF00126">
    <property type="entry name" value="HTH_1"/>
    <property type="match status" value="1"/>
</dbReference>
<dbReference type="Proteomes" id="UP000267448">
    <property type="component" value="Unassembled WGS sequence"/>
</dbReference>
<evidence type="ECO:0000313" key="6">
    <source>
        <dbReference type="EMBL" id="RTR38902.1"/>
    </source>
</evidence>
<dbReference type="InterPro" id="IPR005119">
    <property type="entry name" value="LysR_subst-bd"/>
</dbReference>
<dbReference type="Gene3D" id="3.40.190.10">
    <property type="entry name" value="Periplasmic binding protein-like II"/>
    <property type="match status" value="2"/>
</dbReference>
<evidence type="ECO:0000256" key="4">
    <source>
        <dbReference type="ARBA" id="ARBA00023163"/>
    </source>
</evidence>
<dbReference type="InterPro" id="IPR058163">
    <property type="entry name" value="LysR-type_TF_proteobact-type"/>
</dbReference>
<reference evidence="6 7" key="1">
    <citation type="submission" date="2018-12" db="EMBL/GenBank/DDBJ databases">
        <authorList>
            <person name="Yu L."/>
        </authorList>
    </citation>
    <scope>NUCLEOTIDE SEQUENCE [LARGE SCALE GENOMIC DNA]</scope>
    <source>
        <strain evidence="6 7">HAW-EB2</strain>
    </source>
</reference>
<dbReference type="AlphaFoldDB" id="A0A431WTH1"/>
<dbReference type="NCBIfam" id="NF008352">
    <property type="entry name" value="PRK11139.1"/>
    <property type="match status" value="1"/>
</dbReference>
<dbReference type="GO" id="GO:0043565">
    <property type="term" value="F:sequence-specific DNA binding"/>
    <property type="evidence" value="ECO:0007669"/>
    <property type="project" value="TreeGrafter"/>
</dbReference>
<dbReference type="PANTHER" id="PTHR30537:SF26">
    <property type="entry name" value="GLYCINE CLEAVAGE SYSTEM TRANSCRIPTIONAL ACTIVATOR"/>
    <property type="match status" value="1"/>
</dbReference>
<dbReference type="EMBL" id="RXNU01000005">
    <property type="protein sequence ID" value="RTR38902.1"/>
    <property type="molecule type" value="Genomic_DNA"/>
</dbReference>
<keyword evidence="3" id="KW-0238">DNA-binding</keyword>
<dbReference type="Pfam" id="PF03466">
    <property type="entry name" value="LysR_substrate"/>
    <property type="match status" value="1"/>
</dbReference>